<protein>
    <submittedName>
        <fullName evidence="1">Putative S-adenosylmethionine-dependent methyltransferase</fullName>
        <ecNumber evidence="1">2.1.1.-</ecNumber>
    </submittedName>
</protein>
<dbReference type="EMBL" id="VRYN01000002">
    <property type="protein sequence ID" value="TYO76940.1"/>
    <property type="molecule type" value="Genomic_DNA"/>
</dbReference>
<dbReference type="EMBL" id="CP038631">
    <property type="protein sequence ID" value="QCC44014.1"/>
    <property type="molecule type" value="Genomic_DNA"/>
</dbReference>
<keyword evidence="1" id="KW-0808">Transferase</keyword>
<dbReference type="Proteomes" id="UP000296216">
    <property type="component" value="Chromosome"/>
</dbReference>
<dbReference type="GeneID" id="62883678"/>
<evidence type="ECO:0000313" key="1">
    <source>
        <dbReference type="EMBL" id="QCC44014.1"/>
    </source>
</evidence>
<dbReference type="Proteomes" id="UP000323075">
    <property type="component" value="Unassembled WGS sequence"/>
</dbReference>
<proteinExistence type="predicted"/>
<dbReference type="GO" id="GO:0032259">
    <property type="term" value="P:methylation"/>
    <property type="evidence" value="ECO:0007669"/>
    <property type="project" value="UniProtKB-KW"/>
</dbReference>
<evidence type="ECO:0000313" key="3">
    <source>
        <dbReference type="Proteomes" id="UP000296216"/>
    </source>
</evidence>
<dbReference type="GO" id="GO:0008168">
    <property type="term" value="F:methyltransferase activity"/>
    <property type="evidence" value="ECO:0007669"/>
    <property type="project" value="UniProtKB-KW"/>
</dbReference>
<reference evidence="2 4" key="2">
    <citation type="submission" date="2019-07" db="EMBL/GenBank/DDBJ databases">
        <title>Genomic Encyclopedia of Archaeal and Bacterial Type Strains, Phase II (KMG-II): from individual species to whole genera.</title>
        <authorList>
            <person name="Goeker M."/>
        </authorList>
    </citation>
    <scope>NUCLEOTIDE SEQUENCE [LARGE SCALE GENOMIC DNA]</scope>
    <source>
        <strain evidence="2 4">DSM 3754</strain>
    </source>
</reference>
<dbReference type="RefSeq" id="WP_136361063.1">
    <property type="nucleotide sequence ID" value="NZ_VRYN01000002.1"/>
</dbReference>
<dbReference type="Gene3D" id="3.40.50.150">
    <property type="entry name" value="Vaccinia Virus protein VP39"/>
    <property type="match status" value="1"/>
</dbReference>
<reference evidence="1 3" key="1">
    <citation type="journal article" date="2019" name="Microbiol. Resour. Announc.">
        <title>The Genome Sequence of the Halobacterium salinarum Type Strain Is Closely Related to That of Laboratory Strains NRC-1 and R1.</title>
        <authorList>
            <person name="Pfeiffer F."/>
            <person name="Marchfelder A."/>
            <person name="Habermann B."/>
            <person name="Dyall-Smith M.L."/>
        </authorList>
    </citation>
    <scope>NUCLEOTIDE SEQUENCE [LARGE SCALE GENOMIC DNA]</scope>
    <source>
        <strain evidence="1">91-R6</strain>
        <strain evidence="3">ATCC 33171 / DSM 3754 / JCM 8978 / NBRC 102687 / NCIMB 764 / 91-R6</strain>
    </source>
</reference>
<sequence length="304" mass="30948">MEDFRTLLVLRAARETGVLDALVASADTPAAVAEQAGVTERAAEVVVAVLVDRGFLTWVSGAVEPTNRMLGFITKTDVRSIGSLPHALDVADALVALPAAMEGDDVPAGGDTDRAFRNRLGAAAARDDAAVRAAVTAAVHERPGAESVVVVGDDAGHHAVECARRGFDVAAHHDDRVVDAIRPVLAAEPVELVGGGVAEPVDAAADLAVIPHTLSRRSPTAAQDVVRAASESVSAAGGTVAVVDTFGSAPGLSAALLATTPGGAVRDADRVASWLADAGLTDVRTSDVPGTEHRVVAGRRRAVQ</sequence>
<reference evidence="1" key="3">
    <citation type="journal article" name="MicrobiologyOpen">
        <title>Whole-genome comparison between the type strain of Halobacterium salinarum (DSM 3754(T)) and the laboratory strains R1 and NRC-1.</title>
        <authorList>
            <person name="Pfeiffer F."/>
            <person name="Losensky G."/>
            <person name="Marchfelder A."/>
            <person name="Habermann B."/>
            <person name="Dyall-Smith M."/>
        </authorList>
    </citation>
    <scope>NUCLEOTIDE SEQUENCE</scope>
    <source>
        <strain evidence="1">91-R6</strain>
    </source>
</reference>
<evidence type="ECO:0000313" key="4">
    <source>
        <dbReference type="Proteomes" id="UP000323075"/>
    </source>
</evidence>
<dbReference type="Gene3D" id="1.10.10.10">
    <property type="entry name" value="Winged helix-like DNA-binding domain superfamily/Winged helix DNA-binding domain"/>
    <property type="match status" value="1"/>
</dbReference>
<accession>A0A4D6GQQ4</accession>
<name>A0A4D6GQQ4_HALS9</name>
<organism evidence="1 3">
    <name type="scientific">Halobacterium salinarum (strain ATCC 33171 / DSM 3754 / JCM 8978 / NBRC 102687 / NCIMB 764 / 91-R6)</name>
    <dbReference type="NCBI Taxonomy" id="2597657"/>
    <lineage>
        <taxon>Archaea</taxon>
        <taxon>Methanobacteriati</taxon>
        <taxon>Methanobacteriota</taxon>
        <taxon>Stenosarchaea group</taxon>
        <taxon>Halobacteria</taxon>
        <taxon>Halobacteriales</taxon>
        <taxon>Halobacteriaceae</taxon>
        <taxon>Halobacterium</taxon>
    </lineage>
</organism>
<dbReference type="EC" id="2.1.1.-" evidence="1"/>
<dbReference type="InterPro" id="IPR029063">
    <property type="entry name" value="SAM-dependent_MTases_sf"/>
</dbReference>
<dbReference type="AlphaFoldDB" id="A0A4D6GQQ4"/>
<dbReference type="SUPFAM" id="SSF46785">
    <property type="entry name" value="Winged helix' DNA-binding domain"/>
    <property type="match status" value="1"/>
</dbReference>
<gene>
    <name evidence="2" type="ORF">APQ99_01588</name>
    <name evidence="1" type="ORF">HBSAL_01390</name>
</gene>
<dbReference type="InterPro" id="IPR036390">
    <property type="entry name" value="WH_DNA-bd_sf"/>
</dbReference>
<keyword evidence="1" id="KW-0489">Methyltransferase</keyword>
<evidence type="ECO:0000313" key="2">
    <source>
        <dbReference type="EMBL" id="TYO76940.1"/>
    </source>
</evidence>
<dbReference type="SUPFAM" id="SSF53335">
    <property type="entry name" value="S-adenosyl-L-methionine-dependent methyltransferases"/>
    <property type="match status" value="1"/>
</dbReference>
<dbReference type="InterPro" id="IPR036388">
    <property type="entry name" value="WH-like_DNA-bd_sf"/>
</dbReference>